<sequence length="66" mass="7387">MFCLLASPAFGFPNQRRAVRSEIRTLARGLVVLRRGGTIAVSDSRLMRLMRWIARGGVAIDTARRD</sequence>
<accession>A0A418VRN5</accession>
<comment type="caution">
    <text evidence="1">The sequence shown here is derived from an EMBL/GenBank/DDBJ whole genome shotgun (WGS) entry which is preliminary data.</text>
</comment>
<evidence type="ECO:0000313" key="2">
    <source>
        <dbReference type="Proteomes" id="UP000283458"/>
    </source>
</evidence>
<gene>
    <name evidence="1" type="ORF">D3877_20095</name>
</gene>
<dbReference type="AlphaFoldDB" id="A0A418VRN5"/>
<organism evidence="1 2">
    <name type="scientific">Azospirillum cavernae</name>
    <dbReference type="NCBI Taxonomy" id="2320860"/>
    <lineage>
        <taxon>Bacteria</taxon>
        <taxon>Pseudomonadati</taxon>
        <taxon>Pseudomonadota</taxon>
        <taxon>Alphaproteobacteria</taxon>
        <taxon>Rhodospirillales</taxon>
        <taxon>Azospirillaceae</taxon>
        <taxon>Azospirillum</taxon>
    </lineage>
</organism>
<evidence type="ECO:0000313" key="1">
    <source>
        <dbReference type="EMBL" id="RJF79132.1"/>
    </source>
</evidence>
<dbReference type="EMBL" id="QYUL01000003">
    <property type="protein sequence ID" value="RJF79132.1"/>
    <property type="molecule type" value="Genomic_DNA"/>
</dbReference>
<dbReference type="Proteomes" id="UP000283458">
    <property type="component" value="Unassembled WGS sequence"/>
</dbReference>
<name>A0A418VRN5_9PROT</name>
<proteinExistence type="predicted"/>
<protein>
    <submittedName>
        <fullName evidence="1">Uncharacterized protein</fullName>
    </submittedName>
</protein>
<keyword evidence="2" id="KW-1185">Reference proteome</keyword>
<reference evidence="1 2" key="1">
    <citation type="submission" date="2018-09" db="EMBL/GenBank/DDBJ databases">
        <authorList>
            <person name="Zhu H."/>
        </authorList>
    </citation>
    <scope>NUCLEOTIDE SEQUENCE [LARGE SCALE GENOMIC DNA]</scope>
    <source>
        <strain evidence="1 2">K2W22B-5</strain>
    </source>
</reference>